<dbReference type="Proteomes" id="UP001161247">
    <property type="component" value="Chromosome 3"/>
</dbReference>
<sequence length="168" mass="19517">MGHWIKKLLEEYGGILIKARQQAKVARQKGLMLSPMQLNELEVLEGRISERIRKVDSTPLHLEERKYFHEELNGLLHATCIIGFPRKVKLHGEVDDSIILEEVDVPKSPHRVITSEETEATLETFAIEPNEDPGIEQYLDEQWNKFVVEKYYGLLEDILLLIRDTELE</sequence>
<name>A0AAV1CYQ8_OLDCO</name>
<dbReference type="AlphaFoldDB" id="A0AAV1CYQ8"/>
<accession>A0AAV1CYQ8</accession>
<proteinExistence type="predicted"/>
<evidence type="ECO:0000313" key="2">
    <source>
        <dbReference type="Proteomes" id="UP001161247"/>
    </source>
</evidence>
<reference evidence="1" key="1">
    <citation type="submission" date="2023-03" db="EMBL/GenBank/DDBJ databases">
        <authorList>
            <person name="Julca I."/>
        </authorList>
    </citation>
    <scope>NUCLEOTIDE SEQUENCE</scope>
</reference>
<protein>
    <submittedName>
        <fullName evidence="1">OLC1v1038006C2</fullName>
    </submittedName>
</protein>
<organism evidence="1 2">
    <name type="scientific">Oldenlandia corymbosa var. corymbosa</name>
    <dbReference type="NCBI Taxonomy" id="529605"/>
    <lineage>
        <taxon>Eukaryota</taxon>
        <taxon>Viridiplantae</taxon>
        <taxon>Streptophyta</taxon>
        <taxon>Embryophyta</taxon>
        <taxon>Tracheophyta</taxon>
        <taxon>Spermatophyta</taxon>
        <taxon>Magnoliopsida</taxon>
        <taxon>eudicotyledons</taxon>
        <taxon>Gunneridae</taxon>
        <taxon>Pentapetalae</taxon>
        <taxon>asterids</taxon>
        <taxon>lamiids</taxon>
        <taxon>Gentianales</taxon>
        <taxon>Rubiaceae</taxon>
        <taxon>Rubioideae</taxon>
        <taxon>Spermacoceae</taxon>
        <taxon>Hedyotis-Oldenlandia complex</taxon>
        <taxon>Oldenlandia</taxon>
    </lineage>
</organism>
<keyword evidence="2" id="KW-1185">Reference proteome</keyword>
<gene>
    <name evidence="1" type="ORF">OLC1_LOCUS10559</name>
</gene>
<dbReference type="EMBL" id="OX459120">
    <property type="protein sequence ID" value="CAI9100826.1"/>
    <property type="molecule type" value="Genomic_DNA"/>
</dbReference>
<evidence type="ECO:0000313" key="1">
    <source>
        <dbReference type="EMBL" id="CAI9100826.1"/>
    </source>
</evidence>